<protein>
    <recommendedName>
        <fullName evidence="2">NF-kappa-B inhibitor-like protein 1</fullName>
    </recommendedName>
    <alternativeName>
        <fullName evidence="7">Inhibitor of kappa B-like protein</fullName>
    </alternativeName>
    <alternativeName>
        <fullName evidence="8">Nuclear factor of kappa light polypeptide gene enhancer in B-cells inhibitor-like 1</fullName>
    </alternativeName>
</protein>
<name>A0ABD3WAF3_SINWO</name>
<evidence type="ECO:0000313" key="11">
    <source>
        <dbReference type="Proteomes" id="UP001634394"/>
    </source>
</evidence>
<evidence type="ECO:0000256" key="3">
    <source>
        <dbReference type="ARBA" id="ARBA00022553"/>
    </source>
</evidence>
<keyword evidence="3" id="KW-0597">Phosphoprotein</keyword>
<dbReference type="GO" id="GO:0005634">
    <property type="term" value="C:nucleus"/>
    <property type="evidence" value="ECO:0007669"/>
    <property type="project" value="UniProtKB-SubCell"/>
</dbReference>
<evidence type="ECO:0000256" key="5">
    <source>
        <dbReference type="ARBA" id="ARBA00023043"/>
    </source>
</evidence>
<accession>A0ABD3WAF3</accession>
<evidence type="ECO:0000256" key="2">
    <source>
        <dbReference type="ARBA" id="ARBA00014259"/>
    </source>
</evidence>
<evidence type="ECO:0000256" key="6">
    <source>
        <dbReference type="ARBA" id="ARBA00023242"/>
    </source>
</evidence>
<dbReference type="Gene3D" id="1.25.40.20">
    <property type="entry name" value="Ankyrin repeat-containing domain"/>
    <property type="match status" value="1"/>
</dbReference>
<evidence type="ECO:0000256" key="7">
    <source>
        <dbReference type="ARBA" id="ARBA00030621"/>
    </source>
</evidence>
<sequence length="374" mass="44627">MGKDRIEKLKQYIYQDRPQRLRTYVRKYKIKLSDIVLDKSRNLLHYCCKHGSSLILRYLISEGVNPYEKDRELNCPLHLSLERALKHANRANTVYTDLVLPLIEKFPDLLDAVNLERVSCRSLLNKLVEARQSRQDADEGEMGFQEDCGRHFTQGRAHSSEEHSDKFWRDKLADEANEEFGDVFGNSEDDYYCSFREKETYDEWANRISQEYWTKRKHTHTTSKPGRKHESKEKTGKKQKTEAENLEDIREKLRRRYDERQKETEERNLTKKKLDYERKFDDLLSRDKVNSLRINDIPWPSGKTVEDDLKILLHDLGEKDSSKYRKYLRVQQIRWHPDKFFQKFGDVLDESEKDKILDRVKSISQALNKLSEKS</sequence>
<evidence type="ECO:0000256" key="1">
    <source>
        <dbReference type="ARBA" id="ARBA00004123"/>
    </source>
</evidence>
<dbReference type="SUPFAM" id="SSF48403">
    <property type="entry name" value="Ankyrin repeat"/>
    <property type="match status" value="1"/>
</dbReference>
<feature type="compositionally biased region" description="Basic and acidic residues" evidence="9">
    <location>
        <begin position="228"/>
        <end position="249"/>
    </location>
</feature>
<feature type="region of interest" description="Disordered" evidence="9">
    <location>
        <begin position="215"/>
        <end position="249"/>
    </location>
</feature>
<gene>
    <name evidence="10" type="ORF">ACJMK2_038901</name>
</gene>
<dbReference type="InterPro" id="IPR038753">
    <property type="entry name" value="NFKBIL1"/>
</dbReference>
<dbReference type="PANTHER" id="PTHR15263">
    <property type="entry name" value="I-KAPPA-B-LIKE PROTEIN IKBL"/>
    <property type="match status" value="1"/>
</dbReference>
<dbReference type="PANTHER" id="PTHR15263:SF1">
    <property type="entry name" value="NF-KAPPA-B INHIBITOR-LIKE PROTEIN 1"/>
    <property type="match status" value="1"/>
</dbReference>
<organism evidence="10 11">
    <name type="scientific">Sinanodonta woodiana</name>
    <name type="common">Chinese pond mussel</name>
    <name type="synonym">Anodonta woodiana</name>
    <dbReference type="NCBI Taxonomy" id="1069815"/>
    <lineage>
        <taxon>Eukaryota</taxon>
        <taxon>Metazoa</taxon>
        <taxon>Spiralia</taxon>
        <taxon>Lophotrochozoa</taxon>
        <taxon>Mollusca</taxon>
        <taxon>Bivalvia</taxon>
        <taxon>Autobranchia</taxon>
        <taxon>Heteroconchia</taxon>
        <taxon>Palaeoheterodonta</taxon>
        <taxon>Unionida</taxon>
        <taxon>Unionoidea</taxon>
        <taxon>Unionidae</taxon>
        <taxon>Unioninae</taxon>
        <taxon>Sinanodonta</taxon>
    </lineage>
</organism>
<dbReference type="AlphaFoldDB" id="A0ABD3WAF3"/>
<comment type="caution">
    <text evidence="10">The sequence shown here is derived from an EMBL/GenBank/DDBJ whole genome shotgun (WGS) entry which is preliminary data.</text>
</comment>
<evidence type="ECO:0000313" key="10">
    <source>
        <dbReference type="EMBL" id="KAL3870869.1"/>
    </source>
</evidence>
<reference evidence="10 11" key="1">
    <citation type="submission" date="2024-11" db="EMBL/GenBank/DDBJ databases">
        <title>Chromosome-level genome assembly of the freshwater bivalve Anodonta woodiana.</title>
        <authorList>
            <person name="Chen X."/>
        </authorList>
    </citation>
    <scope>NUCLEOTIDE SEQUENCE [LARGE SCALE GENOMIC DNA]</scope>
    <source>
        <strain evidence="10">MN2024</strain>
        <tissue evidence="10">Gills</tissue>
    </source>
</reference>
<dbReference type="EMBL" id="JBJQND010000007">
    <property type="protein sequence ID" value="KAL3870869.1"/>
    <property type="molecule type" value="Genomic_DNA"/>
</dbReference>
<keyword evidence="6" id="KW-0539">Nucleus</keyword>
<dbReference type="Proteomes" id="UP001634394">
    <property type="component" value="Unassembled WGS sequence"/>
</dbReference>
<keyword evidence="4" id="KW-0677">Repeat</keyword>
<evidence type="ECO:0000256" key="9">
    <source>
        <dbReference type="SAM" id="MobiDB-lite"/>
    </source>
</evidence>
<dbReference type="InterPro" id="IPR036770">
    <property type="entry name" value="Ankyrin_rpt-contain_sf"/>
</dbReference>
<evidence type="ECO:0000256" key="8">
    <source>
        <dbReference type="ARBA" id="ARBA00030802"/>
    </source>
</evidence>
<keyword evidence="11" id="KW-1185">Reference proteome</keyword>
<proteinExistence type="predicted"/>
<keyword evidence="5" id="KW-0040">ANK repeat</keyword>
<comment type="subcellular location">
    <subcellularLocation>
        <location evidence="1">Nucleus</location>
    </subcellularLocation>
</comment>
<evidence type="ECO:0000256" key="4">
    <source>
        <dbReference type="ARBA" id="ARBA00022737"/>
    </source>
</evidence>
<feature type="compositionally biased region" description="Basic residues" evidence="9">
    <location>
        <begin position="215"/>
        <end position="227"/>
    </location>
</feature>